<evidence type="ECO:0000313" key="2">
    <source>
        <dbReference type="Proteomes" id="UP001295423"/>
    </source>
</evidence>
<keyword evidence="2" id="KW-1185">Reference proteome</keyword>
<accession>A0AAD2FK03</accession>
<proteinExistence type="predicted"/>
<dbReference type="AlphaFoldDB" id="A0AAD2FK03"/>
<comment type="caution">
    <text evidence="1">The sequence shown here is derived from an EMBL/GenBank/DDBJ whole genome shotgun (WGS) entry which is preliminary data.</text>
</comment>
<sequence>MQINCTIVVPRLKTSNQTVHPVFQNPLTEPIYTRRCKEKRVLWKGKHKQGQGRFKWVQKGPILFAC</sequence>
<organism evidence="1 2">
    <name type="scientific">Cylindrotheca closterium</name>
    <dbReference type="NCBI Taxonomy" id="2856"/>
    <lineage>
        <taxon>Eukaryota</taxon>
        <taxon>Sar</taxon>
        <taxon>Stramenopiles</taxon>
        <taxon>Ochrophyta</taxon>
        <taxon>Bacillariophyta</taxon>
        <taxon>Bacillariophyceae</taxon>
        <taxon>Bacillariophycidae</taxon>
        <taxon>Bacillariales</taxon>
        <taxon>Bacillariaceae</taxon>
        <taxon>Cylindrotheca</taxon>
    </lineage>
</organism>
<reference evidence="1" key="1">
    <citation type="submission" date="2023-08" db="EMBL/GenBank/DDBJ databases">
        <authorList>
            <person name="Audoor S."/>
            <person name="Bilcke G."/>
        </authorList>
    </citation>
    <scope>NUCLEOTIDE SEQUENCE</scope>
</reference>
<dbReference type="EMBL" id="CAKOGP040001458">
    <property type="protein sequence ID" value="CAJ1945702.1"/>
    <property type="molecule type" value="Genomic_DNA"/>
</dbReference>
<evidence type="ECO:0000313" key="1">
    <source>
        <dbReference type="EMBL" id="CAJ1945702.1"/>
    </source>
</evidence>
<name>A0AAD2FK03_9STRA</name>
<gene>
    <name evidence="1" type="ORF">CYCCA115_LOCUS9847</name>
</gene>
<protein>
    <submittedName>
        <fullName evidence="1">Uncharacterized protein</fullName>
    </submittedName>
</protein>
<dbReference type="Proteomes" id="UP001295423">
    <property type="component" value="Unassembled WGS sequence"/>
</dbReference>